<name>A0A4U1FRJ0_MONMO</name>
<dbReference type="PANTHER" id="PTHR17469:SF14">
    <property type="entry name" value="PROTEIN ITPRID1"/>
    <property type="match status" value="1"/>
</dbReference>
<accession>A0A4U1FRJ0</accession>
<protein>
    <submittedName>
        <fullName evidence="2">Uncharacterized protein</fullName>
    </submittedName>
</protein>
<comment type="caution">
    <text evidence="2">The sequence shown here is derived from an EMBL/GenBank/DDBJ whole genome shotgun (WGS) entry which is preliminary data.</text>
</comment>
<feature type="compositionally biased region" description="Basic and acidic residues" evidence="1">
    <location>
        <begin position="1"/>
        <end position="18"/>
    </location>
</feature>
<reference evidence="3" key="1">
    <citation type="journal article" date="2019" name="IScience">
        <title>Narwhal Genome Reveals Long-Term Low Genetic Diversity despite Current Large Abundance Size.</title>
        <authorList>
            <person name="Westbury M.V."/>
            <person name="Petersen B."/>
            <person name="Garde E."/>
            <person name="Heide-Jorgensen M.P."/>
            <person name="Lorenzen E.D."/>
        </authorList>
    </citation>
    <scope>NUCLEOTIDE SEQUENCE [LARGE SCALE GENOMIC DNA]</scope>
</reference>
<dbReference type="EMBL" id="RWIC01000018">
    <property type="protein sequence ID" value="TKC52911.1"/>
    <property type="molecule type" value="Genomic_DNA"/>
</dbReference>
<sequence length="93" mass="10645">MAEKSQGDQEKSRRDILRSTKRTWAPLDEHLPPGSEEESHSLTAPMLVEDSKQESIQHWLDSGFFVSVNENLQPAINHIGKTREPRSSYALWT</sequence>
<feature type="region of interest" description="Disordered" evidence="1">
    <location>
        <begin position="1"/>
        <end position="42"/>
    </location>
</feature>
<evidence type="ECO:0000256" key="1">
    <source>
        <dbReference type="SAM" id="MobiDB-lite"/>
    </source>
</evidence>
<gene>
    <name evidence="2" type="ORF">EI555_009086</name>
</gene>
<proteinExistence type="predicted"/>
<organism evidence="2 3">
    <name type="scientific">Monodon monoceros</name>
    <name type="common">Narwhal</name>
    <name type="synonym">Ceratodon monodon</name>
    <dbReference type="NCBI Taxonomy" id="40151"/>
    <lineage>
        <taxon>Eukaryota</taxon>
        <taxon>Metazoa</taxon>
        <taxon>Chordata</taxon>
        <taxon>Craniata</taxon>
        <taxon>Vertebrata</taxon>
        <taxon>Euteleostomi</taxon>
        <taxon>Mammalia</taxon>
        <taxon>Eutheria</taxon>
        <taxon>Laurasiatheria</taxon>
        <taxon>Artiodactyla</taxon>
        <taxon>Whippomorpha</taxon>
        <taxon>Cetacea</taxon>
        <taxon>Odontoceti</taxon>
        <taxon>Monodontidae</taxon>
        <taxon>Monodon</taxon>
    </lineage>
</organism>
<evidence type="ECO:0000313" key="3">
    <source>
        <dbReference type="Proteomes" id="UP000308365"/>
    </source>
</evidence>
<dbReference type="Proteomes" id="UP000308365">
    <property type="component" value="Unassembled WGS sequence"/>
</dbReference>
<dbReference type="AlphaFoldDB" id="A0A4U1FRJ0"/>
<evidence type="ECO:0000313" key="2">
    <source>
        <dbReference type="EMBL" id="TKC52911.1"/>
    </source>
</evidence>
<dbReference type="InterPro" id="IPR043444">
    <property type="entry name" value="TESPA1-like"/>
</dbReference>
<dbReference type="PANTHER" id="PTHR17469">
    <property type="entry name" value="SPERM SPECIFIC ANTIGEN 2-RELATED"/>
    <property type="match status" value="1"/>
</dbReference>